<dbReference type="GO" id="GO:0036128">
    <property type="term" value="C:CatSper complex"/>
    <property type="evidence" value="ECO:0007669"/>
    <property type="project" value="InterPro"/>
</dbReference>
<feature type="domain" description="CATSPERD/E C-terminal" evidence="16">
    <location>
        <begin position="520"/>
        <end position="698"/>
    </location>
</feature>
<evidence type="ECO:0000256" key="5">
    <source>
        <dbReference type="ARBA" id="ARBA00022846"/>
    </source>
</evidence>
<dbReference type="Proteomes" id="UP000314986">
    <property type="component" value="Unassembled WGS sequence"/>
</dbReference>
<comment type="similarity">
    <text evidence="1">Belongs to the CATSPERD family.</text>
</comment>
<feature type="domain" description="CATSPERE beta-propeller" evidence="14">
    <location>
        <begin position="17"/>
        <end position="358"/>
    </location>
</feature>
<dbReference type="Pfam" id="PF22849">
    <property type="entry name" value="CATSPERE_Ig-like"/>
    <property type="match status" value="1"/>
</dbReference>
<keyword evidence="6 13" id="KW-1133">Transmembrane helix</keyword>
<dbReference type="PANTHER" id="PTHR33722:SF3">
    <property type="entry name" value="CATION CHANNEL SPERM-ASSOCIATED AUXILIARY SUBUNIT EPSILON"/>
    <property type="match status" value="1"/>
</dbReference>
<comment type="subcellular location">
    <subcellularLocation>
        <location evidence="12">Cell projection</location>
        <location evidence="12">Cilium</location>
        <location evidence="12">Flagellum membrane</location>
        <topology evidence="12">Single-pass type I membrane protein</topology>
    </subcellularLocation>
</comment>
<dbReference type="InterPro" id="IPR053816">
    <property type="entry name" value="CATSPERE_beta-prop"/>
</dbReference>
<keyword evidence="7" id="KW-0969">Cilium</keyword>
<organism evidence="17 18">
    <name type="scientific">Callorhinchus milii</name>
    <name type="common">Ghost shark</name>
    <dbReference type="NCBI Taxonomy" id="7868"/>
    <lineage>
        <taxon>Eukaryota</taxon>
        <taxon>Metazoa</taxon>
        <taxon>Chordata</taxon>
        <taxon>Craniata</taxon>
        <taxon>Vertebrata</taxon>
        <taxon>Chondrichthyes</taxon>
        <taxon>Holocephali</taxon>
        <taxon>Chimaeriformes</taxon>
        <taxon>Callorhinchidae</taxon>
        <taxon>Callorhinchus</taxon>
    </lineage>
</organism>
<reference evidence="18" key="2">
    <citation type="journal article" date="2007" name="PLoS Biol.">
        <title>Survey sequencing and comparative analysis of the elephant shark (Callorhinchus milii) genome.</title>
        <authorList>
            <person name="Venkatesh B."/>
            <person name="Kirkness E.F."/>
            <person name="Loh Y.H."/>
            <person name="Halpern A.L."/>
            <person name="Lee A.P."/>
            <person name="Johnson J."/>
            <person name="Dandona N."/>
            <person name="Viswanathan L.D."/>
            <person name="Tay A."/>
            <person name="Venter J.C."/>
            <person name="Strausberg R.L."/>
            <person name="Brenner S."/>
        </authorList>
    </citation>
    <scope>NUCLEOTIDE SEQUENCE [LARGE SCALE GENOMIC DNA]</scope>
</reference>
<dbReference type="InterPro" id="IPR028751">
    <property type="entry name" value="CATSPERD/E"/>
</dbReference>
<evidence type="ECO:0000256" key="10">
    <source>
        <dbReference type="ARBA" id="ARBA00023180"/>
    </source>
</evidence>
<evidence type="ECO:0000259" key="16">
    <source>
        <dbReference type="Pfam" id="PF22850"/>
    </source>
</evidence>
<name>A0A4W3GTJ6_CALMI</name>
<dbReference type="STRING" id="7868.ENSCMIP00000006357"/>
<dbReference type="Ensembl" id="ENSCMIT00000006568.1">
    <property type="protein sequence ID" value="ENSCMIP00000006357.1"/>
    <property type="gene ID" value="ENSCMIG00000003632.1"/>
</dbReference>
<proteinExistence type="inferred from homology"/>
<dbReference type="PANTHER" id="PTHR33722">
    <property type="entry name" value="CATION CHANNEL SPERM-ASSOCIATED PROTEIN SUBUNIT DELTA-RELATED"/>
    <property type="match status" value="1"/>
</dbReference>
<evidence type="ECO:0000313" key="17">
    <source>
        <dbReference type="Ensembl" id="ENSCMIP00000006357.1"/>
    </source>
</evidence>
<evidence type="ECO:0000259" key="15">
    <source>
        <dbReference type="Pfam" id="PF22849"/>
    </source>
</evidence>
<evidence type="ECO:0000256" key="6">
    <source>
        <dbReference type="ARBA" id="ARBA00022989"/>
    </source>
</evidence>
<evidence type="ECO:0000256" key="7">
    <source>
        <dbReference type="ARBA" id="ARBA00023069"/>
    </source>
</evidence>
<keyword evidence="2" id="KW-1003">Cell membrane</keyword>
<evidence type="ECO:0000256" key="3">
    <source>
        <dbReference type="ARBA" id="ARBA00022692"/>
    </source>
</evidence>
<dbReference type="AlphaFoldDB" id="A0A4W3GTJ6"/>
<keyword evidence="9" id="KW-1015">Disulfide bond</keyword>
<dbReference type="GO" id="GO:0097228">
    <property type="term" value="C:sperm principal piece"/>
    <property type="evidence" value="ECO:0007669"/>
    <property type="project" value="TreeGrafter"/>
</dbReference>
<evidence type="ECO:0000256" key="2">
    <source>
        <dbReference type="ARBA" id="ARBA00022475"/>
    </source>
</evidence>
<dbReference type="Pfam" id="PF22844">
    <property type="entry name" value="Beta-prop_CATSPERE"/>
    <property type="match status" value="1"/>
</dbReference>
<evidence type="ECO:0000256" key="4">
    <source>
        <dbReference type="ARBA" id="ARBA00022729"/>
    </source>
</evidence>
<evidence type="ECO:0000256" key="1">
    <source>
        <dbReference type="ARBA" id="ARBA00010246"/>
    </source>
</evidence>
<feature type="domain" description="CATSPERE Ig-like" evidence="15">
    <location>
        <begin position="372"/>
        <end position="478"/>
    </location>
</feature>
<feature type="transmembrane region" description="Helical" evidence="13">
    <location>
        <begin position="680"/>
        <end position="703"/>
    </location>
</feature>
<evidence type="ECO:0000256" key="11">
    <source>
        <dbReference type="ARBA" id="ARBA00023273"/>
    </source>
</evidence>
<reference evidence="18" key="1">
    <citation type="journal article" date="2006" name="Science">
        <title>Ancient noncoding elements conserved in the human genome.</title>
        <authorList>
            <person name="Venkatesh B."/>
            <person name="Kirkness E.F."/>
            <person name="Loh Y.H."/>
            <person name="Halpern A.L."/>
            <person name="Lee A.P."/>
            <person name="Johnson J."/>
            <person name="Dandona N."/>
            <person name="Viswanathan L.D."/>
            <person name="Tay A."/>
            <person name="Venter J.C."/>
            <person name="Strausberg R.L."/>
            <person name="Brenner S."/>
        </authorList>
    </citation>
    <scope>NUCLEOTIDE SEQUENCE [LARGE SCALE GENOMIC DNA]</scope>
</reference>
<keyword evidence="18" id="KW-1185">Reference proteome</keyword>
<keyword evidence="10" id="KW-0325">Glycoprotein</keyword>
<keyword evidence="5" id="KW-0282">Flagellum</keyword>
<keyword evidence="11" id="KW-0966">Cell projection</keyword>
<dbReference type="GeneTree" id="ENSGT00940000162691"/>
<dbReference type="InterPro" id="IPR053814">
    <property type="entry name" value="CATSPERD/E_C"/>
</dbReference>
<evidence type="ECO:0008006" key="19">
    <source>
        <dbReference type="Google" id="ProtNLM"/>
    </source>
</evidence>
<dbReference type="InParanoid" id="A0A4W3GTJ6"/>
<gene>
    <name evidence="17" type="primary">catspere</name>
</gene>
<keyword evidence="4" id="KW-0732">Signal</keyword>
<evidence type="ECO:0000259" key="14">
    <source>
        <dbReference type="Pfam" id="PF22844"/>
    </source>
</evidence>
<sequence length="725" mass="83377">MGEVKKGGYLALKQFPGRNPLLIYHPCSDSCSLILTEFGTFLTNDRFITSEELKIVPTDLKPLNLQEVRAAAFLESDILFLVGDAVYLRRPKGFYLQLGPESGLPTEGLIGLLGRSHCDAVYPLKAGKKVLIAVLVWSRNSIYVGNINATFTRFNELKQSLSILNMPLDSNIDIVTVAFASRPVEFSILIQAVYQDYKRLMLIIVNDEENRWILSAMFSKLVNDSLPLNPLHMEFISSALSSVFVWNNNTIFYNLHDDKKNGKMHVNLDENISHAAEGSIIEQLVIDSNLNIIIKMSNNMLLHGVVGSDELVRLHVWEREDAKVTLYLTLLDQLYMIKVEDFKIRPTLYPLSMEKISSSLQTKSPPCPFIYFHHNKKSPIYNMDMTEELTFWAQIIYADNFGVEVEALILNHKLLELNYQINYQLHGRFYVNNKTITLTHNKDYRKAKNYMAAIKSTSGVLTLEFQPSMVSSSCIISSNTISFISVGCPPRKHIKVQRDHPVKCTFHDKQSYIISRHHVTNSLIDILAYYDKPRYGCPMQIHHKKSYKPTILLYIGEKLIEKVNVQYVIWEKYNRNDFSFNDSIKKVVCNSKTESILVKDRPHKMNNWKESIINPCTEFDYPNTSYMTLNSSSDRFLTWPTDHNALFLFHVKIVDPNFSFCNLTATFAIETYGVIIRDDIILVISLVWTFILILLCIFGYSYYKYIKIFRGMLSKPASNELYVGF</sequence>
<evidence type="ECO:0000256" key="13">
    <source>
        <dbReference type="SAM" id="Phobius"/>
    </source>
</evidence>
<dbReference type="OMA" id="CPPGRHI"/>
<protein>
    <recommendedName>
        <fullName evidence="19">Cation channel sperm-associated protein subunit delta</fullName>
    </recommendedName>
</protein>
<evidence type="ECO:0000256" key="9">
    <source>
        <dbReference type="ARBA" id="ARBA00023157"/>
    </source>
</evidence>
<evidence type="ECO:0000256" key="12">
    <source>
        <dbReference type="ARBA" id="ARBA00037793"/>
    </source>
</evidence>
<evidence type="ECO:0000256" key="8">
    <source>
        <dbReference type="ARBA" id="ARBA00023136"/>
    </source>
</evidence>
<dbReference type="GO" id="GO:0048240">
    <property type="term" value="P:sperm capacitation"/>
    <property type="evidence" value="ECO:0007669"/>
    <property type="project" value="TreeGrafter"/>
</dbReference>
<reference evidence="18" key="3">
    <citation type="journal article" date="2014" name="Nature">
        <title>Elephant shark genome provides unique insights into gnathostome evolution.</title>
        <authorList>
            <consortium name="International Elephant Shark Genome Sequencing Consortium"/>
            <person name="Venkatesh B."/>
            <person name="Lee A.P."/>
            <person name="Ravi V."/>
            <person name="Maurya A.K."/>
            <person name="Lian M.M."/>
            <person name="Swann J.B."/>
            <person name="Ohta Y."/>
            <person name="Flajnik M.F."/>
            <person name="Sutoh Y."/>
            <person name="Kasahara M."/>
            <person name="Hoon S."/>
            <person name="Gangu V."/>
            <person name="Roy S.W."/>
            <person name="Irimia M."/>
            <person name="Korzh V."/>
            <person name="Kondrychyn I."/>
            <person name="Lim Z.W."/>
            <person name="Tay B.H."/>
            <person name="Tohari S."/>
            <person name="Kong K.W."/>
            <person name="Ho S."/>
            <person name="Lorente-Galdos B."/>
            <person name="Quilez J."/>
            <person name="Marques-Bonet T."/>
            <person name="Raney B.J."/>
            <person name="Ingham P.W."/>
            <person name="Tay A."/>
            <person name="Hillier L.W."/>
            <person name="Minx P."/>
            <person name="Boehm T."/>
            <person name="Wilson R.K."/>
            <person name="Brenner S."/>
            <person name="Warren W.C."/>
        </authorList>
    </citation>
    <scope>NUCLEOTIDE SEQUENCE [LARGE SCALE GENOMIC DNA]</scope>
</reference>
<accession>A0A4W3GTJ6</accession>
<dbReference type="Pfam" id="PF22850">
    <property type="entry name" value="CATSPERD-E_C"/>
    <property type="match status" value="1"/>
</dbReference>
<dbReference type="GO" id="GO:0030317">
    <property type="term" value="P:flagellated sperm motility"/>
    <property type="evidence" value="ECO:0007669"/>
    <property type="project" value="TreeGrafter"/>
</dbReference>
<keyword evidence="3 13" id="KW-0812">Transmembrane</keyword>
<dbReference type="InterPro" id="IPR053815">
    <property type="entry name" value="CATSPERE_Ig-like"/>
</dbReference>
<reference evidence="17" key="5">
    <citation type="submission" date="2025-09" db="UniProtKB">
        <authorList>
            <consortium name="Ensembl"/>
        </authorList>
    </citation>
    <scope>IDENTIFICATION</scope>
</reference>
<keyword evidence="8 13" id="KW-0472">Membrane</keyword>
<reference evidence="17" key="4">
    <citation type="submission" date="2025-08" db="UniProtKB">
        <authorList>
            <consortium name="Ensembl"/>
        </authorList>
    </citation>
    <scope>IDENTIFICATION</scope>
</reference>
<evidence type="ECO:0000313" key="18">
    <source>
        <dbReference type="Proteomes" id="UP000314986"/>
    </source>
</evidence>